<comment type="similarity">
    <text evidence="1 12">Belongs to the helicase family. DnaB subfamily.</text>
</comment>
<dbReference type="EMBL" id="DVFI01000028">
    <property type="protein sequence ID" value="HIQ62357.1"/>
    <property type="molecule type" value="Genomic_DNA"/>
</dbReference>
<dbReference type="GO" id="GO:0006269">
    <property type="term" value="P:DNA replication, synthesis of primer"/>
    <property type="evidence" value="ECO:0007669"/>
    <property type="project" value="UniProtKB-UniRule"/>
</dbReference>
<keyword evidence="7 12" id="KW-0067">ATP-binding</keyword>
<evidence type="ECO:0000256" key="2">
    <source>
        <dbReference type="ARBA" id="ARBA00022515"/>
    </source>
</evidence>
<sequence length="440" mass="48819">MQSAPLPPNNLDAERSVLGAMLQDAEAVLLAQELLAPQAFYQPAHRELFDAMLSLSRLGRPVDLITVDEELSRRGTLEGVGGTEYLVRLTQYVPSTANVRAYIDIVDEKYTLRRLIDCANSIQRESFTQDRPLAEVLSLAEKGVFDISMRKGGTDTLVHIRDVLTGTYSHIEELARLKGAVSGVPTGFVDLDKTLTGLHGGELILMGARPSMGKTSFALNIAQHAAVHAGKTVAFFSLEMPREQLAMRMLCTAASVDMQAMRRGMMDDDAWIRLTTALGPLAAANLYLDDTAGLTPSQLRSRCRRLLAERGLDLIIVDYMQLMTTDKRSENRQNEVSEISRMLKAIALELHIPLMACAQLSRANAQRSDKRPLLSDLRDSGSMEQDADVVMFLHREEYYNPDTEDKNIAEVIVQKQRNGPLGTIKLAWLGQYTRFANLAN</sequence>
<dbReference type="NCBIfam" id="TIGR00665">
    <property type="entry name" value="DnaB"/>
    <property type="match status" value="1"/>
</dbReference>
<dbReference type="GO" id="GO:1990077">
    <property type="term" value="C:primosome complex"/>
    <property type="evidence" value="ECO:0007669"/>
    <property type="project" value="UniProtKB-UniRule"/>
</dbReference>
<keyword evidence="2 12" id="KW-0639">Primosome</keyword>
<dbReference type="GO" id="GO:0043139">
    <property type="term" value="F:5'-3' DNA helicase activity"/>
    <property type="evidence" value="ECO:0007669"/>
    <property type="project" value="UniProtKB-EC"/>
</dbReference>
<dbReference type="FunFam" id="3.40.50.300:FF:000076">
    <property type="entry name" value="Replicative DNA helicase"/>
    <property type="match status" value="1"/>
</dbReference>
<keyword evidence="6 12" id="KW-0347">Helicase</keyword>
<dbReference type="PANTHER" id="PTHR30153">
    <property type="entry name" value="REPLICATIVE DNA HELICASE DNAB"/>
    <property type="match status" value="1"/>
</dbReference>
<dbReference type="PANTHER" id="PTHR30153:SF2">
    <property type="entry name" value="REPLICATIVE DNA HELICASE"/>
    <property type="match status" value="1"/>
</dbReference>
<dbReference type="EC" id="5.6.2.3" evidence="11 12"/>
<dbReference type="GO" id="GO:0016787">
    <property type="term" value="F:hydrolase activity"/>
    <property type="evidence" value="ECO:0007669"/>
    <property type="project" value="UniProtKB-KW"/>
</dbReference>
<feature type="domain" description="SF4 helicase" evidence="13">
    <location>
        <begin position="177"/>
        <end position="440"/>
    </location>
</feature>
<evidence type="ECO:0000256" key="1">
    <source>
        <dbReference type="ARBA" id="ARBA00008428"/>
    </source>
</evidence>
<dbReference type="Gene3D" id="1.10.860.10">
    <property type="entry name" value="DNAb Helicase, Chain A"/>
    <property type="match status" value="1"/>
</dbReference>
<evidence type="ECO:0000259" key="13">
    <source>
        <dbReference type="PROSITE" id="PS51199"/>
    </source>
</evidence>
<dbReference type="Pfam" id="PF00772">
    <property type="entry name" value="DnaB"/>
    <property type="match status" value="1"/>
</dbReference>
<dbReference type="InterPro" id="IPR027417">
    <property type="entry name" value="P-loop_NTPase"/>
</dbReference>
<keyword evidence="4 12" id="KW-0547">Nucleotide-binding</keyword>
<dbReference type="PROSITE" id="PS51199">
    <property type="entry name" value="SF4_HELICASE"/>
    <property type="match status" value="1"/>
</dbReference>
<evidence type="ECO:0000313" key="15">
    <source>
        <dbReference type="Proteomes" id="UP000886819"/>
    </source>
</evidence>
<evidence type="ECO:0000256" key="8">
    <source>
        <dbReference type="ARBA" id="ARBA00023125"/>
    </source>
</evidence>
<dbReference type="AlphaFoldDB" id="A0A9D0YUI1"/>
<name>A0A9D0YUI1_9FIRM</name>
<reference evidence="14" key="2">
    <citation type="journal article" date="2021" name="PeerJ">
        <title>Extensive microbial diversity within the chicken gut microbiome revealed by metagenomics and culture.</title>
        <authorList>
            <person name="Gilroy R."/>
            <person name="Ravi A."/>
            <person name="Getino M."/>
            <person name="Pursley I."/>
            <person name="Horton D.L."/>
            <person name="Alikhan N.F."/>
            <person name="Baker D."/>
            <person name="Gharbi K."/>
            <person name="Hall N."/>
            <person name="Watson M."/>
            <person name="Adriaenssens E.M."/>
            <person name="Foster-Nyarko E."/>
            <person name="Jarju S."/>
            <person name="Secka A."/>
            <person name="Antonio M."/>
            <person name="Oren A."/>
            <person name="Chaudhuri R.R."/>
            <person name="La Ragione R."/>
            <person name="Hildebrand F."/>
            <person name="Pallen M.J."/>
        </authorList>
    </citation>
    <scope>NUCLEOTIDE SEQUENCE</scope>
    <source>
        <strain evidence="14">ChiHile30-977</strain>
    </source>
</reference>
<keyword evidence="9" id="KW-0413">Isomerase</keyword>
<proteinExistence type="inferred from homology"/>
<keyword evidence="3 12" id="KW-0235">DNA replication</keyword>
<accession>A0A9D0YUI1</accession>
<dbReference type="SUPFAM" id="SSF52540">
    <property type="entry name" value="P-loop containing nucleoside triphosphate hydrolases"/>
    <property type="match status" value="1"/>
</dbReference>
<keyword evidence="8 12" id="KW-0238">DNA-binding</keyword>
<evidence type="ECO:0000256" key="6">
    <source>
        <dbReference type="ARBA" id="ARBA00022806"/>
    </source>
</evidence>
<dbReference type="FunFam" id="1.10.860.10:FF:000001">
    <property type="entry name" value="Replicative DNA helicase"/>
    <property type="match status" value="1"/>
</dbReference>
<evidence type="ECO:0000313" key="14">
    <source>
        <dbReference type="EMBL" id="HIQ62357.1"/>
    </source>
</evidence>
<dbReference type="InterPro" id="IPR007692">
    <property type="entry name" value="DNA_helicase_DnaB"/>
</dbReference>
<dbReference type="InterPro" id="IPR007693">
    <property type="entry name" value="DNA_helicase_DnaB-like_N"/>
</dbReference>
<comment type="caution">
    <text evidence="14">The sequence shown here is derived from an EMBL/GenBank/DDBJ whole genome shotgun (WGS) entry which is preliminary data.</text>
</comment>
<comment type="function">
    <text evidence="12">The main replicative DNA helicase, it participates in initiation and elongation during chromosome replication. Travels ahead of the DNA replisome, separating dsDNA into templates for DNA synthesis. A processive ATP-dependent 5'-3' DNA helicase it has DNA-dependent ATPase activity.</text>
</comment>
<dbReference type="SUPFAM" id="SSF48024">
    <property type="entry name" value="N-terminal domain of DnaB helicase"/>
    <property type="match status" value="1"/>
</dbReference>
<dbReference type="GO" id="GO:0005829">
    <property type="term" value="C:cytosol"/>
    <property type="evidence" value="ECO:0007669"/>
    <property type="project" value="TreeGrafter"/>
</dbReference>
<evidence type="ECO:0000256" key="12">
    <source>
        <dbReference type="RuleBase" id="RU362085"/>
    </source>
</evidence>
<evidence type="ECO:0000256" key="11">
    <source>
        <dbReference type="NCBIfam" id="TIGR00665"/>
    </source>
</evidence>
<keyword evidence="5 12" id="KW-0378">Hydrolase</keyword>
<dbReference type="Pfam" id="PF03796">
    <property type="entry name" value="DnaB_C"/>
    <property type="match status" value="1"/>
</dbReference>
<dbReference type="InterPro" id="IPR016136">
    <property type="entry name" value="DNA_helicase_N/primase_C"/>
</dbReference>
<dbReference type="GO" id="GO:0005524">
    <property type="term" value="F:ATP binding"/>
    <property type="evidence" value="ECO:0007669"/>
    <property type="project" value="UniProtKB-UniRule"/>
</dbReference>
<dbReference type="CDD" id="cd00984">
    <property type="entry name" value="DnaB_C"/>
    <property type="match status" value="1"/>
</dbReference>
<dbReference type="Gene3D" id="3.40.50.300">
    <property type="entry name" value="P-loop containing nucleotide triphosphate hydrolases"/>
    <property type="match status" value="1"/>
</dbReference>
<dbReference type="GO" id="GO:0003677">
    <property type="term" value="F:DNA binding"/>
    <property type="evidence" value="ECO:0007669"/>
    <property type="project" value="UniProtKB-UniRule"/>
</dbReference>
<evidence type="ECO:0000256" key="4">
    <source>
        <dbReference type="ARBA" id="ARBA00022741"/>
    </source>
</evidence>
<protein>
    <recommendedName>
        <fullName evidence="11 12">Replicative DNA helicase</fullName>
        <ecNumber evidence="11 12">5.6.2.3</ecNumber>
    </recommendedName>
</protein>
<gene>
    <name evidence="14" type="primary">dnaB</name>
    <name evidence="14" type="ORF">IAA66_02060</name>
</gene>
<evidence type="ECO:0000256" key="3">
    <source>
        <dbReference type="ARBA" id="ARBA00022705"/>
    </source>
</evidence>
<dbReference type="InterPro" id="IPR036185">
    <property type="entry name" value="DNA_heli_DnaB-like_N_sf"/>
</dbReference>
<evidence type="ECO:0000256" key="5">
    <source>
        <dbReference type="ARBA" id="ARBA00022801"/>
    </source>
</evidence>
<evidence type="ECO:0000256" key="10">
    <source>
        <dbReference type="ARBA" id="ARBA00048954"/>
    </source>
</evidence>
<evidence type="ECO:0000256" key="7">
    <source>
        <dbReference type="ARBA" id="ARBA00022840"/>
    </source>
</evidence>
<comment type="catalytic activity">
    <reaction evidence="10 12">
        <text>ATP + H2O = ADP + phosphate + H(+)</text>
        <dbReference type="Rhea" id="RHEA:13065"/>
        <dbReference type="ChEBI" id="CHEBI:15377"/>
        <dbReference type="ChEBI" id="CHEBI:15378"/>
        <dbReference type="ChEBI" id="CHEBI:30616"/>
        <dbReference type="ChEBI" id="CHEBI:43474"/>
        <dbReference type="ChEBI" id="CHEBI:456216"/>
        <dbReference type="EC" id="5.6.2.3"/>
    </reaction>
</comment>
<dbReference type="GO" id="GO:0042802">
    <property type="term" value="F:identical protein binding"/>
    <property type="evidence" value="ECO:0007669"/>
    <property type="project" value="UniProtKB-ARBA"/>
</dbReference>
<organism evidence="14 15">
    <name type="scientific">Candidatus Avichristensenella intestinipullorum</name>
    <dbReference type="NCBI Taxonomy" id="2840693"/>
    <lineage>
        <taxon>Bacteria</taxon>
        <taxon>Bacillati</taxon>
        <taxon>Bacillota</taxon>
        <taxon>Clostridia</taxon>
        <taxon>Candidatus Avichristensenella</taxon>
    </lineage>
</organism>
<evidence type="ECO:0000256" key="9">
    <source>
        <dbReference type="ARBA" id="ARBA00023235"/>
    </source>
</evidence>
<dbReference type="NCBIfam" id="NF004384">
    <property type="entry name" value="PRK05748.1"/>
    <property type="match status" value="1"/>
</dbReference>
<reference evidence="14" key="1">
    <citation type="submission" date="2020-10" db="EMBL/GenBank/DDBJ databases">
        <authorList>
            <person name="Gilroy R."/>
        </authorList>
    </citation>
    <scope>NUCLEOTIDE SEQUENCE</scope>
    <source>
        <strain evidence="14">ChiHile30-977</strain>
    </source>
</reference>
<dbReference type="Proteomes" id="UP000886819">
    <property type="component" value="Unassembled WGS sequence"/>
</dbReference>
<dbReference type="InterPro" id="IPR007694">
    <property type="entry name" value="DNA_helicase_DnaB-like_C"/>
</dbReference>